<dbReference type="SMART" id="SM00635">
    <property type="entry name" value="BID_2"/>
    <property type="match status" value="2"/>
</dbReference>
<dbReference type="Proteomes" id="UP000595897">
    <property type="component" value="Chromosome"/>
</dbReference>
<sequence>MKKKLFSDNAAKLHIFFLLTAFLIISAFFVSSPTAKAAASNDNKRDPKLNVNSKSLIVDTTYSLKLYNVEGYKVIFKSDDSNIASVNDDGLIEAKKNGETYISVIIRDGSKTVDTLKCTITVGPAAKSIVFSQKGDILISVNKKKYLKVILIPNNTIEEADFSSSDPSIVTVDSNGKITAVSKGTAYIYAKVRDDEACCKIIVTDNTDSDN</sequence>
<keyword evidence="1" id="KW-0732">Signal</keyword>
<evidence type="ECO:0000256" key="1">
    <source>
        <dbReference type="SAM" id="SignalP"/>
    </source>
</evidence>
<feature type="signal peptide" evidence="1">
    <location>
        <begin position="1"/>
        <end position="37"/>
    </location>
</feature>
<organism evidence="3 4">
    <name type="scientific">Anaeromicropila herbilytica</name>
    <dbReference type="NCBI Taxonomy" id="2785025"/>
    <lineage>
        <taxon>Bacteria</taxon>
        <taxon>Bacillati</taxon>
        <taxon>Bacillota</taxon>
        <taxon>Clostridia</taxon>
        <taxon>Lachnospirales</taxon>
        <taxon>Lachnospiraceae</taxon>
        <taxon>Anaeromicropila</taxon>
    </lineage>
</organism>
<dbReference type="Gene3D" id="2.60.40.1080">
    <property type="match status" value="2"/>
</dbReference>
<gene>
    <name evidence="3" type="ORF">bsdtb5_34540</name>
</gene>
<feature type="domain" description="BIG2" evidence="2">
    <location>
        <begin position="45"/>
        <end position="116"/>
    </location>
</feature>
<evidence type="ECO:0000259" key="2">
    <source>
        <dbReference type="SMART" id="SM00635"/>
    </source>
</evidence>
<dbReference type="InterPro" id="IPR054604">
    <property type="entry name" value="SbsC_Big-like"/>
</dbReference>
<dbReference type="InterPro" id="IPR003343">
    <property type="entry name" value="Big_2"/>
</dbReference>
<evidence type="ECO:0000313" key="4">
    <source>
        <dbReference type="Proteomes" id="UP000595897"/>
    </source>
</evidence>
<accession>A0A7R7ENT7</accession>
<reference evidence="3 4" key="1">
    <citation type="submission" date="2020-11" db="EMBL/GenBank/DDBJ databases">
        <title>Draft genome sequencing of a Lachnospiraceae strain isolated from anoxic soil subjected to BSD treatment.</title>
        <authorList>
            <person name="Uek A."/>
            <person name="Tonouchi A."/>
        </authorList>
    </citation>
    <scope>NUCLEOTIDE SEQUENCE [LARGE SCALE GENOMIC DNA]</scope>
    <source>
        <strain evidence="3 4">TB5</strain>
    </source>
</reference>
<dbReference type="EMBL" id="AP024169">
    <property type="protein sequence ID" value="BCN32159.1"/>
    <property type="molecule type" value="Genomic_DNA"/>
</dbReference>
<dbReference type="InterPro" id="IPR008964">
    <property type="entry name" value="Invasin/intimin_cell_adhesion"/>
</dbReference>
<evidence type="ECO:0000313" key="3">
    <source>
        <dbReference type="EMBL" id="BCN32159.1"/>
    </source>
</evidence>
<name>A0A7R7ENT7_9FIRM</name>
<feature type="chain" id="PRO_5032758181" description="BIG2 domain-containing protein" evidence="1">
    <location>
        <begin position="38"/>
        <end position="211"/>
    </location>
</feature>
<dbReference type="KEGG" id="ahb:bsdtb5_34540"/>
<dbReference type="AlphaFoldDB" id="A0A7R7ENT7"/>
<proteinExistence type="predicted"/>
<dbReference type="RefSeq" id="WP_271713229.1">
    <property type="nucleotide sequence ID" value="NZ_AP024169.1"/>
</dbReference>
<dbReference type="Pfam" id="PF22359">
    <property type="entry name" value="Big-like"/>
    <property type="match status" value="1"/>
</dbReference>
<protein>
    <recommendedName>
        <fullName evidence="2">BIG2 domain-containing protein</fullName>
    </recommendedName>
</protein>
<dbReference type="SUPFAM" id="SSF49373">
    <property type="entry name" value="Invasin/intimin cell-adhesion fragments"/>
    <property type="match status" value="2"/>
</dbReference>
<keyword evidence="4" id="KW-1185">Reference proteome</keyword>
<feature type="domain" description="BIG2" evidence="2">
    <location>
        <begin position="125"/>
        <end position="202"/>
    </location>
</feature>